<gene>
    <name evidence="1" type="ORF">DSM25559_4854</name>
</gene>
<sequence length="667" mass="75041">MTSWRDTILAAFVPQISRLTLVADPDAIFTDERLRLELLQRGFDLIEFSDPVEFRYAYESQYRSIWDRGDSTSLVVALRLPDSAIDALPYDLLRAGKRLSFNMGSLFPNFSYPVLQLLDSSVLDALFDAQTKDSHNRMGDNATKDFVLRHIFGIAAELITTDVELLRVLLRLHYRNTNLPPTLSTRLVQVIKVQAAFRDWPLETIVPDEAAFYAFLQERWATYLRNHDSSGFREDGTGYGLIYPGPAHLPFGHHDIRVYIDNLFVEGRLTPIHLPSSAPKPQDWMRGGIVTNTEDSNASRIARLFELVDAERPNESSRHTDWIAFAHKWAELSALVHTTERNLFRDRFREAFAAINDAFACWLDGHYASLINLPPSKPAMVHHVARLMARELEQSKNIRTALIVMDGLALDQWITVRHSLQKHDRTVLMRESAIFAWIPTLTSISRQAIFAGKPPFYFGSSLHSTHAEGNLWRKFWEDNGFTKAEIAYQKSLGDMPASGDIDETLDTVLTSPKHKIVGLVVDKVDKIMHGMQLGSAGMHNQIAQWCQGGFLAALIGRLLDRGYDVWLTADHGNIECSGNGRPSEGVMAEVRGERVRIYPTPELRDHTAAAVAFARAWNPVGLPPETFPLVAHGNDAFGTLGDMLVGHGGIAIEEVIVPLIKFERQDV</sequence>
<dbReference type="Pfam" id="PF08665">
    <property type="entry name" value="PglZ"/>
    <property type="match status" value="1"/>
</dbReference>
<organism evidence="1 2">
    <name type="scientific">Agrobacterium rosae</name>
    <dbReference type="NCBI Taxonomy" id="1972867"/>
    <lineage>
        <taxon>Bacteria</taxon>
        <taxon>Pseudomonadati</taxon>
        <taxon>Pseudomonadota</taxon>
        <taxon>Alphaproteobacteria</taxon>
        <taxon>Hyphomicrobiales</taxon>
        <taxon>Rhizobiaceae</taxon>
        <taxon>Rhizobium/Agrobacterium group</taxon>
        <taxon>Agrobacterium</taxon>
    </lineage>
</organism>
<reference evidence="2" key="1">
    <citation type="submission" date="2016-10" db="EMBL/GenBank/DDBJ databases">
        <authorList>
            <person name="Wibberg D."/>
        </authorList>
    </citation>
    <scope>NUCLEOTIDE SEQUENCE [LARGE SCALE GENOMIC DNA]</scope>
</reference>
<proteinExistence type="predicted"/>
<dbReference type="Proteomes" id="UP000187891">
    <property type="component" value="Unassembled WGS sequence"/>
</dbReference>
<dbReference type="NCBIfam" id="NF033449">
    <property type="entry name" value="BREX_PglZ_3"/>
    <property type="match status" value="1"/>
</dbReference>
<dbReference type="SUPFAM" id="SSF53649">
    <property type="entry name" value="Alkaline phosphatase-like"/>
    <property type="match status" value="1"/>
</dbReference>
<name>A0A1R3U1R3_9HYPH</name>
<dbReference type="RefSeq" id="WP_077122814.1">
    <property type="nucleotide sequence ID" value="NZ_FMUE01000019.1"/>
</dbReference>
<dbReference type="AlphaFoldDB" id="A0A1R3U1R3"/>
<dbReference type="STRING" id="1907666.DSM25559_4854"/>
<evidence type="ECO:0000313" key="1">
    <source>
        <dbReference type="EMBL" id="SCX35210.1"/>
    </source>
</evidence>
<dbReference type="InterPro" id="IPR017850">
    <property type="entry name" value="Alkaline_phosphatase_core_sf"/>
</dbReference>
<accession>A0A1R3U1R3</accession>
<dbReference type="EMBL" id="FMUE01000019">
    <property type="protein sequence ID" value="SCX35210.1"/>
    <property type="molecule type" value="Genomic_DNA"/>
</dbReference>
<evidence type="ECO:0000313" key="2">
    <source>
        <dbReference type="Proteomes" id="UP000187891"/>
    </source>
</evidence>
<protein>
    <submittedName>
        <fullName evidence="1">PglZ domain protein</fullName>
    </submittedName>
</protein>